<dbReference type="EMBL" id="FBTB01000002">
    <property type="protein sequence ID" value="CUW03463.1"/>
    <property type="molecule type" value="Genomic_DNA"/>
</dbReference>
<proteinExistence type="inferred from homology"/>
<organism evidence="9 10">
    <name type="scientific">Leuconostoc inhae</name>
    <dbReference type="NCBI Taxonomy" id="178001"/>
    <lineage>
        <taxon>Bacteria</taxon>
        <taxon>Bacillati</taxon>
        <taxon>Bacillota</taxon>
        <taxon>Bacilli</taxon>
        <taxon>Lactobacillales</taxon>
        <taxon>Lactobacillaceae</taxon>
        <taxon>Leuconostoc</taxon>
    </lineage>
</organism>
<keyword evidence="3" id="KW-0479">Metal-binding</keyword>
<sequence length="143" mass="16028">MTMINTSPHGYQLREVAPNFTANSSTAVGQYLQEHIGRQLQEHFVVLSLNVALEVISLDTIAIGQITGVNVMPREVFQIALLNNAASIIITHNHPSGHVLPSQTDNKFTQRLKKLSDMMHLPLRDHFIVSGKCYYSYAENEQL</sequence>
<evidence type="ECO:0000256" key="2">
    <source>
        <dbReference type="ARBA" id="ARBA00022670"/>
    </source>
</evidence>
<dbReference type="InterPro" id="IPR025657">
    <property type="entry name" value="RadC_JAB"/>
</dbReference>
<evidence type="ECO:0000256" key="1">
    <source>
        <dbReference type="ARBA" id="ARBA00010243"/>
    </source>
</evidence>
<gene>
    <name evidence="8" type="ORF">KSL4_1203</name>
    <name evidence="9" type="ORF">PL111_0695</name>
</gene>
<dbReference type="PANTHER" id="PTHR30471:SF3">
    <property type="entry name" value="UPF0758 PROTEIN YEES-RELATED"/>
    <property type="match status" value="1"/>
</dbReference>
<evidence type="ECO:0000256" key="3">
    <source>
        <dbReference type="ARBA" id="ARBA00022723"/>
    </source>
</evidence>
<reference evidence="10 11" key="1">
    <citation type="submission" date="2015-12" db="EMBL/GenBank/DDBJ databases">
        <authorList>
            <person name="Andreevskaya M."/>
        </authorList>
    </citation>
    <scope>NUCLEOTIDE SEQUENCE [LARGE SCALE GENOMIC DNA]</scope>
    <source>
        <strain evidence="8 11">KSL4-2</strain>
        <strain evidence="9 10">PL111</strain>
    </source>
</reference>
<dbReference type="AlphaFoldDB" id="A0AAN2UFK2"/>
<dbReference type="GO" id="GO:0046872">
    <property type="term" value="F:metal ion binding"/>
    <property type="evidence" value="ECO:0007669"/>
    <property type="project" value="UniProtKB-KW"/>
</dbReference>
<dbReference type="SUPFAM" id="SSF102712">
    <property type="entry name" value="JAB1/MPN domain"/>
    <property type="match status" value="1"/>
</dbReference>
<dbReference type="InterPro" id="IPR020891">
    <property type="entry name" value="UPF0758_CS"/>
</dbReference>
<dbReference type="GO" id="GO:0006508">
    <property type="term" value="P:proteolysis"/>
    <property type="evidence" value="ECO:0007669"/>
    <property type="project" value="UniProtKB-KW"/>
</dbReference>
<evidence type="ECO:0000313" key="9">
    <source>
        <dbReference type="EMBL" id="CUW04892.1"/>
    </source>
</evidence>
<accession>A0AAN2UFK2</accession>
<dbReference type="RefSeq" id="WP_060391592.1">
    <property type="nucleotide sequence ID" value="NZ_FBSX01000014.1"/>
</dbReference>
<dbReference type="CDD" id="cd08071">
    <property type="entry name" value="MPN_DUF2466"/>
    <property type="match status" value="1"/>
</dbReference>
<dbReference type="InterPro" id="IPR037518">
    <property type="entry name" value="MPN"/>
</dbReference>
<evidence type="ECO:0000256" key="6">
    <source>
        <dbReference type="ARBA" id="ARBA00023049"/>
    </source>
</evidence>
<dbReference type="GO" id="GO:0008237">
    <property type="term" value="F:metallopeptidase activity"/>
    <property type="evidence" value="ECO:0007669"/>
    <property type="project" value="UniProtKB-KW"/>
</dbReference>
<evidence type="ECO:0000259" key="7">
    <source>
        <dbReference type="PROSITE" id="PS50249"/>
    </source>
</evidence>
<evidence type="ECO:0000313" key="11">
    <source>
        <dbReference type="Proteomes" id="UP000199047"/>
    </source>
</evidence>
<dbReference type="Proteomes" id="UP000198868">
    <property type="component" value="Unassembled WGS sequence"/>
</dbReference>
<dbReference type="Gene3D" id="3.40.140.10">
    <property type="entry name" value="Cytidine Deaminase, domain 2"/>
    <property type="match status" value="1"/>
</dbReference>
<comment type="similarity">
    <text evidence="1">Belongs to the UPF0758 family.</text>
</comment>
<dbReference type="Pfam" id="PF04002">
    <property type="entry name" value="RadC"/>
    <property type="match status" value="1"/>
</dbReference>
<dbReference type="Proteomes" id="UP000199047">
    <property type="component" value="Unassembled WGS sequence"/>
</dbReference>
<keyword evidence="5" id="KW-0862">Zinc</keyword>
<evidence type="ECO:0000256" key="5">
    <source>
        <dbReference type="ARBA" id="ARBA00022833"/>
    </source>
</evidence>
<dbReference type="PANTHER" id="PTHR30471">
    <property type="entry name" value="DNA REPAIR PROTEIN RADC"/>
    <property type="match status" value="1"/>
</dbReference>
<evidence type="ECO:0000313" key="8">
    <source>
        <dbReference type="EMBL" id="CUW03463.1"/>
    </source>
</evidence>
<keyword evidence="2" id="KW-0645">Protease</keyword>
<keyword evidence="6" id="KW-0482">Metalloprotease</keyword>
<dbReference type="PROSITE" id="PS01302">
    <property type="entry name" value="UPF0758"/>
    <property type="match status" value="1"/>
</dbReference>
<evidence type="ECO:0000313" key="10">
    <source>
        <dbReference type="Proteomes" id="UP000198868"/>
    </source>
</evidence>
<keyword evidence="11" id="KW-1185">Reference proteome</keyword>
<keyword evidence="4" id="KW-0378">Hydrolase</keyword>
<dbReference type="InterPro" id="IPR001405">
    <property type="entry name" value="UPF0758"/>
</dbReference>
<name>A0AAN2UFK2_9LACO</name>
<dbReference type="EMBL" id="FBTU01000003">
    <property type="protein sequence ID" value="CUW04892.1"/>
    <property type="molecule type" value="Genomic_DNA"/>
</dbReference>
<evidence type="ECO:0000256" key="4">
    <source>
        <dbReference type="ARBA" id="ARBA00022801"/>
    </source>
</evidence>
<comment type="caution">
    <text evidence="9">The sequence shown here is derived from an EMBL/GenBank/DDBJ whole genome shotgun (WGS) entry which is preliminary data.</text>
</comment>
<protein>
    <submittedName>
        <fullName evidence="9">DNA repair protein RadC</fullName>
    </submittedName>
</protein>
<feature type="domain" description="MPN" evidence="7">
    <location>
        <begin position="21"/>
        <end position="143"/>
    </location>
</feature>
<dbReference type="PROSITE" id="PS50249">
    <property type="entry name" value="MPN"/>
    <property type="match status" value="1"/>
</dbReference>